<dbReference type="SUPFAM" id="SSF53850">
    <property type="entry name" value="Periplasmic binding protein-like II"/>
    <property type="match status" value="1"/>
</dbReference>
<protein>
    <submittedName>
        <fullName evidence="6">Transcriptional regulator, LysR family</fullName>
    </submittedName>
</protein>
<keyword evidence="7" id="KW-1185">Reference proteome</keyword>
<keyword evidence="3" id="KW-0238">DNA-binding</keyword>
<dbReference type="Proteomes" id="UP000008793">
    <property type="component" value="Chromosome"/>
</dbReference>
<dbReference type="Pfam" id="PF00126">
    <property type="entry name" value="HTH_1"/>
    <property type="match status" value="1"/>
</dbReference>
<organism evidence="7">
    <name type="scientific">Erwinia billingiae (strain Eb661)</name>
    <dbReference type="NCBI Taxonomy" id="634500"/>
    <lineage>
        <taxon>Bacteria</taxon>
        <taxon>Pseudomonadati</taxon>
        <taxon>Pseudomonadota</taxon>
        <taxon>Gammaproteobacteria</taxon>
        <taxon>Enterobacterales</taxon>
        <taxon>Erwiniaceae</taxon>
        <taxon>Erwinia</taxon>
    </lineage>
</organism>
<dbReference type="GO" id="GO:0003677">
    <property type="term" value="F:DNA binding"/>
    <property type="evidence" value="ECO:0007669"/>
    <property type="project" value="UniProtKB-KW"/>
</dbReference>
<dbReference type="GO" id="GO:0003700">
    <property type="term" value="F:DNA-binding transcription factor activity"/>
    <property type="evidence" value="ECO:0007669"/>
    <property type="project" value="InterPro"/>
</dbReference>
<dbReference type="FunFam" id="1.10.10.10:FF:000001">
    <property type="entry name" value="LysR family transcriptional regulator"/>
    <property type="match status" value="1"/>
</dbReference>
<gene>
    <name evidence="6" type="ordered locus">EbC_20270</name>
</gene>
<evidence type="ECO:0000259" key="5">
    <source>
        <dbReference type="PROSITE" id="PS50931"/>
    </source>
</evidence>
<evidence type="ECO:0000256" key="2">
    <source>
        <dbReference type="ARBA" id="ARBA00023015"/>
    </source>
</evidence>
<evidence type="ECO:0000256" key="3">
    <source>
        <dbReference type="ARBA" id="ARBA00023125"/>
    </source>
</evidence>
<keyword evidence="4" id="KW-0804">Transcription</keyword>
<name>D8MRV1_ERWBE</name>
<dbReference type="SUPFAM" id="SSF46785">
    <property type="entry name" value="Winged helix' DNA-binding domain"/>
    <property type="match status" value="1"/>
</dbReference>
<evidence type="ECO:0000313" key="7">
    <source>
        <dbReference type="Proteomes" id="UP000008793"/>
    </source>
</evidence>
<dbReference type="HOGENOM" id="CLU_039613_6_0_6"/>
<proteinExistence type="inferred from homology"/>
<evidence type="ECO:0000256" key="4">
    <source>
        <dbReference type="ARBA" id="ARBA00023163"/>
    </source>
</evidence>
<dbReference type="PANTHER" id="PTHR30419:SF8">
    <property type="entry name" value="NITROGEN ASSIMILATION TRANSCRIPTIONAL ACTIVATOR-RELATED"/>
    <property type="match status" value="1"/>
</dbReference>
<dbReference type="PANTHER" id="PTHR30419">
    <property type="entry name" value="HTH-TYPE TRANSCRIPTIONAL REGULATOR YBHD"/>
    <property type="match status" value="1"/>
</dbReference>
<sequence length="307" mass="34141">MHSSEIRYFLAVANCGSLSAASQQLFVAVSAISRQIQKLEAEIGAPLFDRHARGMVLNDAGKIFENHVRRSLMDMEHAMAEIKGLKAVRRTALRIACTDGMAFSLLPALCSQFRHLNPSVSFNLTVGSALEVAEILRRGECDVAFQFSLQPERGVDVVASFPAPVLIVMQQSHPLAKKAFTLKDLQAFPVALPDQGTTVRQLFELSCQMSGTFIEPAITCNNFSTLYFFLQQNPQAITICSQFTVLYQAKEHGLALRSIGIDQLTQRTLQVQTVNGRQRSAALNLFLTFVSEQLQQQNEFFRSEYGF</sequence>
<dbReference type="STRING" id="634500.EbC_20270"/>
<reference evidence="6 7" key="1">
    <citation type="journal article" date="2010" name="BMC Genomics">
        <title>Genome comparison of the epiphytic bacteria Erwinia billingiae and E. tasmaniensis with the pear pathogen E. pyrifoliae.</title>
        <authorList>
            <person name="Kube M."/>
            <person name="Migdoll A.M."/>
            <person name="Gehring I."/>
            <person name="Heitmann K."/>
            <person name="Mayer Y."/>
            <person name="Kuhl H."/>
            <person name="Knaust F."/>
            <person name="Geider K."/>
            <person name="Reinhardt R."/>
        </authorList>
    </citation>
    <scope>NUCLEOTIDE SEQUENCE [LARGE SCALE GENOMIC DNA]</scope>
    <source>
        <strain evidence="6 7">Eb661</strain>
    </source>
</reference>
<dbReference type="GO" id="GO:0005829">
    <property type="term" value="C:cytosol"/>
    <property type="evidence" value="ECO:0007669"/>
    <property type="project" value="TreeGrafter"/>
</dbReference>
<evidence type="ECO:0000313" key="6">
    <source>
        <dbReference type="EMBL" id="CAX59558.1"/>
    </source>
</evidence>
<dbReference type="RefSeq" id="WP_013202048.1">
    <property type="nucleotide sequence ID" value="NC_014306.1"/>
</dbReference>
<dbReference type="GeneID" id="90512047"/>
<dbReference type="Gene3D" id="3.40.190.290">
    <property type="match status" value="1"/>
</dbReference>
<dbReference type="PROSITE" id="PS50931">
    <property type="entry name" value="HTH_LYSR"/>
    <property type="match status" value="1"/>
</dbReference>
<evidence type="ECO:0000256" key="1">
    <source>
        <dbReference type="ARBA" id="ARBA00009437"/>
    </source>
</evidence>
<keyword evidence="2" id="KW-0805">Transcription regulation</keyword>
<dbReference type="AlphaFoldDB" id="D8MRV1"/>
<dbReference type="eggNOG" id="COG0583">
    <property type="taxonomic scope" value="Bacteria"/>
</dbReference>
<dbReference type="InterPro" id="IPR000847">
    <property type="entry name" value="LysR_HTH_N"/>
</dbReference>
<dbReference type="Pfam" id="PF03466">
    <property type="entry name" value="LysR_substrate"/>
    <property type="match status" value="1"/>
</dbReference>
<dbReference type="InterPro" id="IPR005119">
    <property type="entry name" value="LysR_subst-bd"/>
</dbReference>
<dbReference type="KEGG" id="ebi:EbC_20270"/>
<dbReference type="Gene3D" id="1.10.10.10">
    <property type="entry name" value="Winged helix-like DNA-binding domain superfamily/Winged helix DNA-binding domain"/>
    <property type="match status" value="1"/>
</dbReference>
<dbReference type="InterPro" id="IPR036390">
    <property type="entry name" value="WH_DNA-bd_sf"/>
</dbReference>
<feature type="domain" description="HTH lysR-type" evidence="5">
    <location>
        <begin position="1"/>
        <end position="58"/>
    </location>
</feature>
<dbReference type="InterPro" id="IPR050950">
    <property type="entry name" value="HTH-type_LysR_regulators"/>
</dbReference>
<accession>D8MRV1</accession>
<dbReference type="EMBL" id="FP236843">
    <property type="protein sequence ID" value="CAX59558.1"/>
    <property type="molecule type" value="Genomic_DNA"/>
</dbReference>
<comment type="similarity">
    <text evidence="1">Belongs to the LysR transcriptional regulatory family.</text>
</comment>
<dbReference type="InterPro" id="IPR036388">
    <property type="entry name" value="WH-like_DNA-bd_sf"/>
</dbReference>